<dbReference type="RefSeq" id="WP_267979418.1">
    <property type="nucleotide sequence ID" value="NZ_JAPQKF010000001.1"/>
</dbReference>
<accession>A0ABT7WKH1</accession>
<reference evidence="2" key="1">
    <citation type="submission" date="2023-06" db="EMBL/GenBank/DDBJ databases">
        <title>Two novel species of Acinetobacter isolated from motorbike repairing workshop in Vietnam.</title>
        <authorList>
            <person name="Le N.T.T."/>
        </authorList>
    </citation>
    <scope>NUCLEOTIDE SEQUENCE</scope>
    <source>
        <strain evidence="2">VNH17</strain>
    </source>
</reference>
<protein>
    <submittedName>
        <fullName evidence="2">Uncharacterized protein</fullName>
    </submittedName>
</protein>
<keyword evidence="3" id="KW-1185">Reference proteome</keyword>
<dbReference type="EMBL" id="JAUDZE010000001">
    <property type="protein sequence ID" value="MDN0013160.1"/>
    <property type="molecule type" value="Genomic_DNA"/>
</dbReference>
<dbReference type="EMBL" id="JAUDZE010000001">
    <property type="protein sequence ID" value="MDN0013149.1"/>
    <property type="molecule type" value="Genomic_DNA"/>
</dbReference>
<evidence type="ECO:0000313" key="2">
    <source>
        <dbReference type="EMBL" id="MDN0013160.1"/>
    </source>
</evidence>
<sequence length="89" mass="10165">MQISFNKRNILPSVYKKEDKAYYNTTLFSPVRYSLNFGEGLMPVEQMKAVLDQCAENAQEVEVEFTESQTKFGPQLTVFSVKPLPKKAP</sequence>
<proteinExistence type="predicted"/>
<gene>
    <name evidence="1" type="ORF">QTA56_02705</name>
    <name evidence="2" type="ORF">QTA56_02760</name>
</gene>
<evidence type="ECO:0000313" key="3">
    <source>
        <dbReference type="Proteomes" id="UP001168524"/>
    </source>
</evidence>
<name>A0ABT7WKH1_9GAMM</name>
<comment type="caution">
    <text evidence="2">The sequence shown here is derived from an EMBL/GenBank/DDBJ whole genome shotgun (WGS) entry which is preliminary data.</text>
</comment>
<dbReference type="Proteomes" id="UP001168524">
    <property type="component" value="Unassembled WGS sequence"/>
</dbReference>
<evidence type="ECO:0000313" key="1">
    <source>
        <dbReference type="EMBL" id="MDN0013149.1"/>
    </source>
</evidence>
<organism evidence="2 3">
    <name type="scientific">Acinetobacter thutiue</name>
    <dbReference type="NCBI Taxonomy" id="2998078"/>
    <lineage>
        <taxon>Bacteria</taxon>
        <taxon>Pseudomonadati</taxon>
        <taxon>Pseudomonadota</taxon>
        <taxon>Gammaproteobacteria</taxon>
        <taxon>Moraxellales</taxon>
        <taxon>Moraxellaceae</taxon>
        <taxon>Acinetobacter</taxon>
    </lineage>
</organism>